<keyword evidence="2 4" id="KW-0067">ATP-binding</keyword>
<dbReference type="SMART" id="SM00382">
    <property type="entry name" value="AAA"/>
    <property type="match status" value="1"/>
</dbReference>
<proteinExistence type="inferred from homology"/>
<organism evidence="6">
    <name type="scientific">uncultured Aureispira sp</name>
    <dbReference type="NCBI Taxonomy" id="1331704"/>
    <lineage>
        <taxon>Bacteria</taxon>
        <taxon>Pseudomonadati</taxon>
        <taxon>Bacteroidota</taxon>
        <taxon>Saprospiria</taxon>
        <taxon>Saprospirales</taxon>
        <taxon>Saprospiraceae</taxon>
        <taxon>Aureispira</taxon>
        <taxon>environmental samples</taxon>
    </lineage>
</organism>
<dbReference type="EMBL" id="CACVAQ010000365">
    <property type="protein sequence ID" value="CAA6825558.1"/>
    <property type="molecule type" value="Genomic_DNA"/>
</dbReference>
<evidence type="ECO:0000256" key="4">
    <source>
        <dbReference type="RuleBase" id="RU003651"/>
    </source>
</evidence>
<dbReference type="InterPro" id="IPR003959">
    <property type="entry name" value="ATPase_AAA_core"/>
</dbReference>
<protein>
    <submittedName>
        <fullName evidence="6">Cell division protein FtsH (EC)</fullName>
        <ecNumber evidence="6">3.4.24.-</ecNumber>
    </submittedName>
</protein>
<dbReference type="Gene3D" id="1.25.40.10">
    <property type="entry name" value="Tetratricopeptide repeat domain"/>
    <property type="match status" value="1"/>
</dbReference>
<dbReference type="GO" id="GO:0005524">
    <property type="term" value="F:ATP binding"/>
    <property type="evidence" value="ECO:0007669"/>
    <property type="project" value="UniProtKB-KW"/>
</dbReference>
<evidence type="ECO:0000313" key="6">
    <source>
        <dbReference type="EMBL" id="CAA6825558.1"/>
    </source>
</evidence>
<comment type="similarity">
    <text evidence="4">Belongs to the AAA ATPase family.</text>
</comment>
<dbReference type="InterPro" id="IPR003960">
    <property type="entry name" value="ATPase_AAA_CS"/>
</dbReference>
<dbReference type="PANTHER" id="PTHR23077:SF171">
    <property type="entry name" value="NUCLEAR VALOSIN-CONTAINING PROTEIN-LIKE"/>
    <property type="match status" value="1"/>
</dbReference>
<dbReference type="SUPFAM" id="SSF48452">
    <property type="entry name" value="TPR-like"/>
    <property type="match status" value="1"/>
</dbReference>
<dbReference type="InterPro" id="IPR027417">
    <property type="entry name" value="P-loop_NTPase"/>
</dbReference>
<dbReference type="InterPro" id="IPR011990">
    <property type="entry name" value="TPR-like_helical_dom_sf"/>
</dbReference>
<accession>A0A6S6UBQ9</accession>
<keyword evidence="3" id="KW-0175">Coiled coil</keyword>
<dbReference type="GO" id="GO:0016887">
    <property type="term" value="F:ATP hydrolysis activity"/>
    <property type="evidence" value="ECO:0007669"/>
    <property type="project" value="InterPro"/>
</dbReference>
<keyword evidence="1 4" id="KW-0547">Nucleotide-binding</keyword>
<dbReference type="FunFam" id="3.40.50.300:FF:001025">
    <property type="entry name" value="ATPase family, AAA domain-containing 2B"/>
    <property type="match status" value="1"/>
</dbReference>
<dbReference type="PANTHER" id="PTHR23077">
    <property type="entry name" value="AAA-FAMILY ATPASE"/>
    <property type="match status" value="1"/>
</dbReference>
<keyword evidence="6" id="KW-0132">Cell division</keyword>
<gene>
    <name evidence="6" type="ORF">HELGO_WM50219</name>
</gene>
<dbReference type="SUPFAM" id="SSF52540">
    <property type="entry name" value="P-loop containing nucleoside triphosphate hydrolases"/>
    <property type="match status" value="1"/>
</dbReference>
<keyword evidence="6" id="KW-0378">Hydrolase</keyword>
<evidence type="ECO:0000256" key="1">
    <source>
        <dbReference type="ARBA" id="ARBA00022741"/>
    </source>
</evidence>
<dbReference type="AlphaFoldDB" id="A0A6S6UBQ9"/>
<keyword evidence="6" id="KW-0131">Cell cycle</keyword>
<evidence type="ECO:0000259" key="5">
    <source>
        <dbReference type="SMART" id="SM00382"/>
    </source>
</evidence>
<feature type="domain" description="AAA+ ATPase" evidence="5">
    <location>
        <begin position="198"/>
        <end position="335"/>
    </location>
</feature>
<name>A0A6S6UBQ9_9BACT</name>
<dbReference type="Pfam" id="PF00004">
    <property type="entry name" value="AAA"/>
    <property type="match status" value="1"/>
</dbReference>
<evidence type="ECO:0000256" key="3">
    <source>
        <dbReference type="ARBA" id="ARBA00023054"/>
    </source>
</evidence>
<dbReference type="EC" id="3.4.24.-" evidence="6"/>
<dbReference type="InterPro" id="IPR050168">
    <property type="entry name" value="AAA_ATPase_domain"/>
</dbReference>
<dbReference type="Gene3D" id="3.40.50.300">
    <property type="entry name" value="P-loop containing nucleotide triphosphate hydrolases"/>
    <property type="match status" value="1"/>
</dbReference>
<dbReference type="InterPro" id="IPR003593">
    <property type="entry name" value="AAA+_ATPase"/>
</dbReference>
<sequence>MDNTLKNLKEAVALSPDNAILRKMLAKELMAEEYWSEAEVELKTILRLTAQDQEAKLWLAQSYWALDKKSVAAVIAEELEDQGCDAPAFTFLLAQLALENKDLPKAKEYYEIAVNANLALKNTTFEAQLKETILESGAALGNATESTEADEQFFADIEKPAITFDHVGGLASVKKEIALKIIHPLKNPQIYEAYGKKIGGGVLLYGPPGCGKTLLARATAGEINASFINVGISDILDMWVGSSEKNLHEIFQKARASKPCVLFFDEVDALGASRSTMQNSSSRFIVNQFLDELDGIRYSNDGLLILAATNSPWYLDSAFRRPGRFDRIVFVQPPDAPAREAIFNLYLEAIPKEAGINITKLVKQTKDYSGADLKAVIDIAIESKLEASLMENKVVPITQKDLLNAIKRHQPSTKEWLSTAKNHVLYANQSGLYDDVMKYLNLKK</sequence>
<reference evidence="6" key="1">
    <citation type="submission" date="2020-01" db="EMBL/GenBank/DDBJ databases">
        <authorList>
            <person name="Meier V. D."/>
            <person name="Meier V D."/>
        </authorList>
    </citation>
    <scope>NUCLEOTIDE SEQUENCE</scope>
    <source>
        <strain evidence="6">HLG_WM_MAG_10</strain>
    </source>
</reference>
<dbReference type="PROSITE" id="PS00674">
    <property type="entry name" value="AAA"/>
    <property type="match status" value="1"/>
</dbReference>
<evidence type="ECO:0000256" key="2">
    <source>
        <dbReference type="ARBA" id="ARBA00022840"/>
    </source>
</evidence>
<dbReference type="Gene3D" id="1.10.8.60">
    <property type="match status" value="1"/>
</dbReference>
<dbReference type="GO" id="GO:0051301">
    <property type="term" value="P:cell division"/>
    <property type="evidence" value="ECO:0007669"/>
    <property type="project" value="UniProtKB-KW"/>
</dbReference>